<accession>A0ABR3XAL1</accession>
<comment type="caution">
    <text evidence="2">The sequence shown here is derived from an EMBL/GenBank/DDBJ whole genome shotgun (WGS) entry which is preliminary data.</text>
</comment>
<reference evidence="2 3" key="1">
    <citation type="journal article" date="2024" name="IMA Fungus">
        <title>IMA Genome - F19 : A genome assembly and annotation guide to empower mycologists, including annotated draft genome sequences of Ceratocystis pirilliformis, Diaporthe australafricana, Fusarium ophioides, Paecilomyces lecythidis, and Sporothrix stenoceras.</title>
        <authorList>
            <person name="Aylward J."/>
            <person name="Wilson A.M."/>
            <person name="Visagie C.M."/>
            <person name="Spraker J."/>
            <person name="Barnes I."/>
            <person name="Buitendag C."/>
            <person name="Ceriani C."/>
            <person name="Del Mar Angel L."/>
            <person name="du Plessis D."/>
            <person name="Fuchs T."/>
            <person name="Gasser K."/>
            <person name="Kramer D."/>
            <person name="Li W."/>
            <person name="Munsamy K."/>
            <person name="Piso A."/>
            <person name="Price J.L."/>
            <person name="Sonnekus B."/>
            <person name="Thomas C."/>
            <person name="van der Nest A."/>
            <person name="van Dijk A."/>
            <person name="van Heerden A."/>
            <person name="van Vuuren N."/>
            <person name="Yilmaz N."/>
            <person name="Duong T.A."/>
            <person name="van der Merwe N.A."/>
            <person name="Wingfield M.J."/>
            <person name="Wingfield B.D."/>
        </authorList>
    </citation>
    <scope>NUCLEOTIDE SEQUENCE [LARGE SCALE GENOMIC DNA]</scope>
    <source>
        <strain evidence="2 3">CMW 18300</strain>
    </source>
</reference>
<organism evidence="2 3">
    <name type="scientific">Diaporthe australafricana</name>
    <dbReference type="NCBI Taxonomy" id="127596"/>
    <lineage>
        <taxon>Eukaryota</taxon>
        <taxon>Fungi</taxon>
        <taxon>Dikarya</taxon>
        <taxon>Ascomycota</taxon>
        <taxon>Pezizomycotina</taxon>
        <taxon>Sordariomycetes</taxon>
        <taxon>Sordariomycetidae</taxon>
        <taxon>Diaporthales</taxon>
        <taxon>Diaporthaceae</taxon>
        <taxon>Diaporthe</taxon>
    </lineage>
</organism>
<keyword evidence="1" id="KW-0732">Signal</keyword>
<evidence type="ECO:0000313" key="3">
    <source>
        <dbReference type="Proteomes" id="UP001583177"/>
    </source>
</evidence>
<feature type="signal peptide" evidence="1">
    <location>
        <begin position="1"/>
        <end position="21"/>
    </location>
</feature>
<evidence type="ECO:0000256" key="1">
    <source>
        <dbReference type="SAM" id="SignalP"/>
    </source>
</evidence>
<dbReference type="EMBL" id="JAWRVE010000028">
    <property type="protein sequence ID" value="KAL1872722.1"/>
    <property type="molecule type" value="Genomic_DNA"/>
</dbReference>
<proteinExistence type="predicted"/>
<gene>
    <name evidence="2" type="ORF">Daus18300_004268</name>
</gene>
<protein>
    <recommendedName>
        <fullName evidence="4">Tri14-like protein</fullName>
    </recommendedName>
</protein>
<evidence type="ECO:0008006" key="4">
    <source>
        <dbReference type="Google" id="ProtNLM"/>
    </source>
</evidence>
<dbReference type="InterPro" id="IPR054550">
    <property type="entry name" value="Mala_s_1-like"/>
</dbReference>
<keyword evidence="3" id="KW-1185">Reference proteome</keyword>
<sequence length="378" mass="40718">MHYPRSPLSAALLGLAAITRASPTRTRDVAGTCAGVNGTFNIDNYKLYPENLDWDPINCKLYISANFNASVLVYDPYTATYDILSFDGITDLDPYHISGIDYDASTKSIMISANSGDPFVTSGANMTGANKVIRYDTTTNSVAYTADLADFTSQLQLGNQTGGGYQDFAEDTDGNAYVPAVFHVPGIAKITKDGEVSSWYVGEPSTSSKYIYLGVVHHEATNKLLVTAPYLGTFVSFDVGSSSPAPTNITMTGWPADGSYSPSDLECDGLLNPARYNRDVLLCSENGLQAVTLWASQDGFETAEYIGQVADNSTTDIATYGSPTATVQVENSIYFSHEYFHDLGLFDVAGNRSTFPFVDATAQFDELVQAAGYTITEC</sequence>
<evidence type="ECO:0000313" key="2">
    <source>
        <dbReference type="EMBL" id="KAL1872722.1"/>
    </source>
</evidence>
<feature type="chain" id="PRO_5047364959" description="Tri14-like protein" evidence="1">
    <location>
        <begin position="22"/>
        <end position="378"/>
    </location>
</feature>
<dbReference type="Proteomes" id="UP001583177">
    <property type="component" value="Unassembled WGS sequence"/>
</dbReference>
<dbReference type="SUPFAM" id="SSF63825">
    <property type="entry name" value="YWTD domain"/>
    <property type="match status" value="1"/>
</dbReference>
<dbReference type="CDD" id="cd12811">
    <property type="entry name" value="MALA"/>
    <property type="match status" value="1"/>
</dbReference>
<name>A0ABR3XAL1_9PEZI</name>
<dbReference type="Pfam" id="PF22701">
    <property type="entry name" value="Mala_s_1-like"/>
    <property type="match status" value="1"/>
</dbReference>